<organism evidence="2 3">
    <name type="scientific">Botryotinia fuckeliana (strain T4)</name>
    <name type="common">Noble rot fungus</name>
    <name type="synonym">Botrytis cinerea</name>
    <dbReference type="NCBI Taxonomy" id="999810"/>
    <lineage>
        <taxon>Eukaryota</taxon>
        <taxon>Fungi</taxon>
        <taxon>Dikarya</taxon>
        <taxon>Ascomycota</taxon>
        <taxon>Pezizomycotina</taxon>
        <taxon>Leotiomycetes</taxon>
        <taxon>Helotiales</taxon>
        <taxon>Sclerotiniaceae</taxon>
        <taxon>Botrytis</taxon>
    </lineage>
</organism>
<dbReference type="InParanoid" id="G2Y537"/>
<gene>
    <name evidence="2" type="ORF">BofuT4_uP037570.1</name>
</gene>
<accession>G2Y537</accession>
<reference evidence="3" key="1">
    <citation type="journal article" date="2011" name="PLoS Genet.">
        <title>Genomic analysis of the necrotrophic fungal pathogens Sclerotinia sclerotiorum and Botrytis cinerea.</title>
        <authorList>
            <person name="Amselem J."/>
            <person name="Cuomo C.A."/>
            <person name="van Kan J.A."/>
            <person name="Viaud M."/>
            <person name="Benito E.P."/>
            <person name="Couloux A."/>
            <person name="Coutinho P.M."/>
            <person name="de Vries R.P."/>
            <person name="Dyer P.S."/>
            <person name="Fillinger S."/>
            <person name="Fournier E."/>
            <person name="Gout L."/>
            <person name="Hahn M."/>
            <person name="Kohn L."/>
            <person name="Lapalu N."/>
            <person name="Plummer K.M."/>
            <person name="Pradier J.M."/>
            <person name="Quevillon E."/>
            <person name="Sharon A."/>
            <person name="Simon A."/>
            <person name="ten Have A."/>
            <person name="Tudzynski B."/>
            <person name="Tudzynski P."/>
            <person name="Wincker P."/>
            <person name="Andrew M."/>
            <person name="Anthouard V."/>
            <person name="Beever R.E."/>
            <person name="Beffa R."/>
            <person name="Benoit I."/>
            <person name="Bouzid O."/>
            <person name="Brault B."/>
            <person name="Chen Z."/>
            <person name="Choquer M."/>
            <person name="Collemare J."/>
            <person name="Cotton P."/>
            <person name="Danchin E.G."/>
            <person name="Da Silva C."/>
            <person name="Gautier A."/>
            <person name="Giraud C."/>
            <person name="Giraud T."/>
            <person name="Gonzalez C."/>
            <person name="Grossetete S."/>
            <person name="Guldener U."/>
            <person name="Henrissat B."/>
            <person name="Howlett B.J."/>
            <person name="Kodira C."/>
            <person name="Kretschmer M."/>
            <person name="Lappartient A."/>
            <person name="Leroch M."/>
            <person name="Levis C."/>
            <person name="Mauceli E."/>
            <person name="Neuveglise C."/>
            <person name="Oeser B."/>
            <person name="Pearson M."/>
            <person name="Poulain J."/>
            <person name="Poussereau N."/>
            <person name="Quesneville H."/>
            <person name="Rascle C."/>
            <person name="Schumacher J."/>
            <person name="Segurens B."/>
            <person name="Sexton A."/>
            <person name="Silva E."/>
            <person name="Sirven C."/>
            <person name="Soanes D.M."/>
            <person name="Talbot N.J."/>
            <person name="Templeton M."/>
            <person name="Yandava C."/>
            <person name="Yarden O."/>
            <person name="Zeng Q."/>
            <person name="Rollins J.A."/>
            <person name="Lebrun M.H."/>
            <person name="Dickman M."/>
        </authorList>
    </citation>
    <scope>NUCLEOTIDE SEQUENCE [LARGE SCALE GENOMIC DNA]</scope>
    <source>
        <strain evidence="3">T4</strain>
    </source>
</reference>
<feature type="region of interest" description="Disordered" evidence="1">
    <location>
        <begin position="1"/>
        <end position="20"/>
    </location>
</feature>
<proteinExistence type="predicted"/>
<dbReference type="EMBL" id="FQ790287">
    <property type="protein sequence ID" value="CCD47777.1"/>
    <property type="molecule type" value="Genomic_DNA"/>
</dbReference>
<protein>
    <submittedName>
        <fullName evidence="2">Uncharacterized protein</fullName>
    </submittedName>
</protein>
<sequence length="64" mass="7137">MAKTQPAEFSIASSPTSAPEARFDCKGNIIRINFRPSGPWKNREDDDSVTKIHQLASISKKKSF</sequence>
<dbReference type="HOGENOM" id="CLU_2867406_0_0_1"/>
<evidence type="ECO:0000313" key="2">
    <source>
        <dbReference type="EMBL" id="CCD47777.1"/>
    </source>
</evidence>
<dbReference type="AlphaFoldDB" id="G2Y537"/>
<evidence type="ECO:0000256" key="1">
    <source>
        <dbReference type="SAM" id="MobiDB-lite"/>
    </source>
</evidence>
<name>G2Y537_BOTF4</name>
<dbReference type="Proteomes" id="UP000008177">
    <property type="component" value="Unplaced contigs"/>
</dbReference>
<evidence type="ECO:0000313" key="3">
    <source>
        <dbReference type="Proteomes" id="UP000008177"/>
    </source>
</evidence>